<dbReference type="AlphaFoldDB" id="A0A7W3QKM2"/>
<evidence type="ECO:0000256" key="2">
    <source>
        <dbReference type="SAM" id="MobiDB-lite"/>
    </source>
</evidence>
<feature type="transmembrane region" description="Helical" evidence="3">
    <location>
        <begin position="120"/>
        <end position="142"/>
    </location>
</feature>
<keyword evidence="3" id="KW-1133">Transmembrane helix</keyword>
<evidence type="ECO:0000256" key="1">
    <source>
        <dbReference type="SAM" id="Coils"/>
    </source>
</evidence>
<proteinExistence type="predicted"/>
<organism evidence="4 5">
    <name type="scientific">Actinomadura namibiensis</name>
    <dbReference type="NCBI Taxonomy" id="182080"/>
    <lineage>
        <taxon>Bacteria</taxon>
        <taxon>Bacillati</taxon>
        <taxon>Actinomycetota</taxon>
        <taxon>Actinomycetes</taxon>
        <taxon>Streptosporangiales</taxon>
        <taxon>Thermomonosporaceae</taxon>
        <taxon>Actinomadura</taxon>
    </lineage>
</organism>
<feature type="transmembrane region" description="Helical" evidence="3">
    <location>
        <begin position="35"/>
        <end position="56"/>
    </location>
</feature>
<evidence type="ECO:0000256" key="3">
    <source>
        <dbReference type="SAM" id="Phobius"/>
    </source>
</evidence>
<reference evidence="4 5" key="1">
    <citation type="submission" date="2020-08" db="EMBL/GenBank/DDBJ databases">
        <title>Genomic Encyclopedia of Type Strains, Phase IV (KMG-IV): sequencing the most valuable type-strain genomes for metagenomic binning, comparative biology and taxonomic classification.</title>
        <authorList>
            <person name="Goeker M."/>
        </authorList>
    </citation>
    <scope>NUCLEOTIDE SEQUENCE [LARGE SCALE GENOMIC DNA]</scope>
    <source>
        <strain evidence="4 5">DSM 44197</strain>
    </source>
</reference>
<feature type="coiled-coil region" evidence="1">
    <location>
        <begin position="333"/>
        <end position="360"/>
    </location>
</feature>
<dbReference type="RefSeq" id="WP_182842958.1">
    <property type="nucleotide sequence ID" value="NZ_BAAALP010000057.1"/>
</dbReference>
<feature type="transmembrane region" description="Helical" evidence="3">
    <location>
        <begin position="63"/>
        <end position="81"/>
    </location>
</feature>
<sequence length="471" mass="50474">MRGPRTVRVLLGVVAFLTLMAAVEAWRLDGGAAGFGTALVLAVPAAAALLAARSLAVPRARTWWLVVALQAGYVLWQLARVADGDPWGLVGLALPLTIIVLAAGRLRPAARPAPDRGEGAVGYAALLLLVAAIVAALLSTGLPGQVSDHVQAAVCRVTADEDCGDDRPAPARPLAEPAEARPAPDDGNCVDWLDWACGLTDGVRRGVVSAVTDVKDGVVFAVCLVPVCDSSGDNWKGLEQLVTNPVDSGKAMWDDATQPIRDDWNNGHKMRAVGFAVPSFLGRIFGSKGLGTLGKLPNKPKAPDFDRTSFAAFTDGITGRVYQGDDATLRGDIPAAEEHLRAAEKDLETAREAAKKGDLQEESHRVMNAEWFVHRLKSDILLRKALLDTPGGKEATDLLIKHKISLEATHLRDNAVTYQGPYNGLDHPYLRIDNHHGRQGPLTEARARQLAPEIVRVLKDLDERRELPGQD</sequence>
<feature type="region of interest" description="Disordered" evidence="2">
    <location>
        <begin position="162"/>
        <end position="183"/>
    </location>
</feature>
<keyword evidence="3" id="KW-0812">Transmembrane</keyword>
<keyword evidence="5" id="KW-1185">Reference proteome</keyword>
<protein>
    <submittedName>
        <fullName evidence="4">Uncharacterized protein</fullName>
    </submittedName>
</protein>
<comment type="caution">
    <text evidence="4">The sequence shown here is derived from an EMBL/GenBank/DDBJ whole genome shotgun (WGS) entry which is preliminary data.</text>
</comment>
<feature type="transmembrane region" description="Helical" evidence="3">
    <location>
        <begin position="87"/>
        <end position="108"/>
    </location>
</feature>
<name>A0A7W3QKM2_ACTNM</name>
<keyword evidence="3" id="KW-0472">Membrane</keyword>
<gene>
    <name evidence="4" type="ORF">HNR61_002173</name>
</gene>
<evidence type="ECO:0000313" key="4">
    <source>
        <dbReference type="EMBL" id="MBA8950560.1"/>
    </source>
</evidence>
<dbReference type="Proteomes" id="UP000572680">
    <property type="component" value="Unassembled WGS sequence"/>
</dbReference>
<accession>A0A7W3QKM2</accession>
<keyword evidence="1" id="KW-0175">Coiled coil</keyword>
<dbReference type="EMBL" id="JACJIA010000002">
    <property type="protein sequence ID" value="MBA8950560.1"/>
    <property type="molecule type" value="Genomic_DNA"/>
</dbReference>
<evidence type="ECO:0000313" key="5">
    <source>
        <dbReference type="Proteomes" id="UP000572680"/>
    </source>
</evidence>